<reference evidence="4 5" key="1">
    <citation type="submission" date="2019-08" db="EMBL/GenBank/DDBJ databases">
        <title>Genomes of Antarctic Bizionia species.</title>
        <authorList>
            <person name="Bowman J.P."/>
        </authorList>
    </citation>
    <scope>NUCLEOTIDE SEQUENCE [LARGE SCALE GENOMIC DNA]</scope>
    <source>
        <strain evidence="4 5">ADA-4</strain>
    </source>
</reference>
<dbReference type="RefSeq" id="WP_148403127.1">
    <property type="nucleotide sequence ID" value="NZ_VSKK01000001.1"/>
</dbReference>
<keyword evidence="1" id="KW-0472">Membrane</keyword>
<proteinExistence type="predicted"/>
<dbReference type="PANTHER" id="PTHR10098">
    <property type="entry name" value="RAPSYN-RELATED"/>
    <property type="match status" value="1"/>
</dbReference>
<gene>
    <name evidence="4" type="ORF">ES674_06375</name>
</gene>
<keyword evidence="5" id="KW-1185">Reference proteome</keyword>
<feature type="signal peptide" evidence="2">
    <location>
        <begin position="1"/>
        <end position="19"/>
    </location>
</feature>
<evidence type="ECO:0000259" key="3">
    <source>
        <dbReference type="Pfam" id="PF12770"/>
    </source>
</evidence>
<dbReference type="AlphaFoldDB" id="A0A5D0RF50"/>
<dbReference type="Proteomes" id="UP000323720">
    <property type="component" value="Unassembled WGS sequence"/>
</dbReference>
<feature type="transmembrane region" description="Helical" evidence="1">
    <location>
        <begin position="891"/>
        <end position="908"/>
    </location>
</feature>
<dbReference type="Pfam" id="PF12770">
    <property type="entry name" value="CHAT"/>
    <property type="match status" value="1"/>
</dbReference>
<evidence type="ECO:0000313" key="4">
    <source>
        <dbReference type="EMBL" id="TYB79395.1"/>
    </source>
</evidence>
<comment type="caution">
    <text evidence="4">The sequence shown here is derived from an EMBL/GenBank/DDBJ whole genome shotgun (WGS) entry which is preliminary data.</text>
</comment>
<dbReference type="PANTHER" id="PTHR10098:SF112">
    <property type="entry name" value="SLR0380 PROTEIN"/>
    <property type="match status" value="1"/>
</dbReference>
<dbReference type="SUPFAM" id="SSF48452">
    <property type="entry name" value="TPR-like"/>
    <property type="match status" value="2"/>
</dbReference>
<feature type="domain" description="CHAT" evidence="3">
    <location>
        <begin position="612"/>
        <end position="881"/>
    </location>
</feature>
<dbReference type="SMART" id="SM00028">
    <property type="entry name" value="TPR"/>
    <property type="match status" value="5"/>
</dbReference>
<dbReference type="InterPro" id="IPR011990">
    <property type="entry name" value="TPR-like_helical_dom_sf"/>
</dbReference>
<protein>
    <submittedName>
        <fullName evidence="4">CHAT domain-containing protein</fullName>
    </submittedName>
</protein>
<organism evidence="4 5">
    <name type="scientific">Bizionia myxarmorum</name>
    <dbReference type="NCBI Taxonomy" id="291186"/>
    <lineage>
        <taxon>Bacteria</taxon>
        <taxon>Pseudomonadati</taxon>
        <taxon>Bacteroidota</taxon>
        <taxon>Flavobacteriia</taxon>
        <taxon>Flavobacteriales</taxon>
        <taxon>Flavobacteriaceae</taxon>
        <taxon>Bizionia</taxon>
    </lineage>
</organism>
<evidence type="ECO:0000256" key="1">
    <source>
        <dbReference type="SAM" id="Phobius"/>
    </source>
</evidence>
<dbReference type="InterPro" id="IPR019734">
    <property type="entry name" value="TPR_rpt"/>
</dbReference>
<keyword evidence="1" id="KW-0812">Transmembrane</keyword>
<dbReference type="Gene3D" id="1.25.40.10">
    <property type="entry name" value="Tetratricopeptide repeat domain"/>
    <property type="match status" value="1"/>
</dbReference>
<keyword evidence="1" id="KW-1133">Transmembrane helix</keyword>
<dbReference type="InterPro" id="IPR024983">
    <property type="entry name" value="CHAT_dom"/>
</dbReference>
<accession>A0A5D0RF50</accession>
<evidence type="ECO:0000313" key="5">
    <source>
        <dbReference type="Proteomes" id="UP000323720"/>
    </source>
</evidence>
<sequence length="915" mass="104662">MRYIKILVFIITVSQISYAQNASYIDDLDADFEKAYEYYYSSKDSCYFYFNRIKTTATANQDIPYLLEALLRESWSANFHNDLPIIKKNLRQLDSIERNNKGVIDTLYLRNYYKTSIQYTKGLYEYDLNNYKNALKYFNQFVKTIEDNPDYLEDPEVLKLYLSTTSFIGNLYVKEGKYKLATDFYEKNLRTIRQNDDIGIGFSNNIQILLADIYQKEGQYEKANSSILKVLDYYISITKNNNRVITSYQRVVENHLKLGQSDSARFYLAKMKPFISEKHPLSKIYLASSAQINKALNNYSAAEKDLEHVIGYLIAKNKPLPDEELAQAYQEIGLLHMYFRQPKKALSSYELAIHKIADPSKSTLSQTIYLQILKNKLEALNSLGSYQESLETTQLALDVLDNLKPSFKNNSDKMFLMEDAFPVFESALEASFNLFDQTQEDSLIDKAFYYSEKSKSVLLTEALLGMQATEFANIPKNITEKEQLLKSRITYLEKQLNNSPNDELASELFDVKKTYRELISTIETNYKTYFNLKYNAQVISLKEVQNLLDSNTALVSYFYGNKAIYSITITNNSKSINQVNHHDALEKNINSVYSMLKNPKSNLEDLNNQSFQLYSYLAEPSIKNLNEENIIIITDGLLNYIPFSSLSVNGASKYLIQNHAISYVNSATLFKQLSEKEVMNTKVLAFAPSFTDSKSSKLLALPHNRTEAEDILKYFNGKTLTDNDATLQNFNLESTNYGVLHFATHAILDDENPEYSYLAFQPKENGSSLLYVSDLYNLNLNTSLVTLSACESGIGDLKRGEGFISLARGFYFSGVTSISSTLWKINDASSLNIMEGFYKNLSEGLNKSQALQQSQISFIKDNSQNALSHPYYWSGFVISGNTKAMVTSNNWIWYVVGFTGLIVVGYIIRKRRKSS</sequence>
<name>A0A5D0RF50_9FLAO</name>
<keyword evidence="2" id="KW-0732">Signal</keyword>
<evidence type="ECO:0000256" key="2">
    <source>
        <dbReference type="SAM" id="SignalP"/>
    </source>
</evidence>
<dbReference type="EMBL" id="VSKK01000001">
    <property type="protein sequence ID" value="TYB79395.1"/>
    <property type="molecule type" value="Genomic_DNA"/>
</dbReference>
<feature type="chain" id="PRO_5023146252" evidence="2">
    <location>
        <begin position="20"/>
        <end position="915"/>
    </location>
</feature>
<dbReference type="OrthoDB" id="9771112at2"/>